<feature type="compositionally biased region" description="Low complexity" evidence="5">
    <location>
        <begin position="439"/>
        <end position="459"/>
    </location>
</feature>
<dbReference type="OrthoDB" id="10252009at2759"/>
<evidence type="ECO:0000256" key="3">
    <source>
        <dbReference type="ARBA" id="ARBA00022801"/>
    </source>
</evidence>
<dbReference type="PROSITE" id="PS50056">
    <property type="entry name" value="TYR_PHOSPHATASE_2"/>
    <property type="match status" value="1"/>
</dbReference>
<dbReference type="InterPro" id="IPR016130">
    <property type="entry name" value="Tyr_Pase_AS"/>
</dbReference>
<dbReference type="AlphaFoldDB" id="A0A0C3E001"/>
<dbReference type="STRING" id="1036808.A0A0C3E001"/>
<dbReference type="SUPFAM" id="SSF52799">
    <property type="entry name" value="(Phosphotyrosine protein) phosphatases II"/>
    <property type="match status" value="2"/>
</dbReference>
<name>A0A0C3E001_9AGAM</name>
<keyword evidence="9" id="KW-1185">Reference proteome</keyword>
<dbReference type="EMBL" id="KN822051">
    <property type="protein sequence ID" value="KIM61451.1"/>
    <property type="molecule type" value="Genomic_DNA"/>
</dbReference>
<dbReference type="InterPro" id="IPR029021">
    <property type="entry name" value="Prot-tyrosine_phosphatase-like"/>
</dbReference>
<dbReference type="PROSITE" id="PS50054">
    <property type="entry name" value="TYR_PHOSPHATASE_DUAL"/>
    <property type="match status" value="1"/>
</dbReference>
<dbReference type="HOGENOM" id="CLU_053556_0_0_1"/>
<feature type="domain" description="Tyrosine specific protein phosphatases" evidence="7">
    <location>
        <begin position="70"/>
        <end position="128"/>
    </location>
</feature>
<evidence type="ECO:0000259" key="7">
    <source>
        <dbReference type="PROSITE" id="PS50056"/>
    </source>
</evidence>
<dbReference type="PANTHER" id="PTHR45848">
    <property type="entry name" value="DUAL SPECIFICITY PROTEIN PHOSPHATASE 12 FAMILY MEMBER"/>
    <property type="match status" value="1"/>
</dbReference>
<dbReference type="GO" id="GO:0004725">
    <property type="term" value="F:protein tyrosine phosphatase activity"/>
    <property type="evidence" value="ECO:0007669"/>
    <property type="project" value="UniProtKB-EC"/>
</dbReference>
<evidence type="ECO:0000256" key="5">
    <source>
        <dbReference type="SAM" id="MobiDB-lite"/>
    </source>
</evidence>
<evidence type="ECO:0000256" key="1">
    <source>
        <dbReference type="ARBA" id="ARBA00008601"/>
    </source>
</evidence>
<dbReference type="InterPro" id="IPR000340">
    <property type="entry name" value="Dual-sp_phosphatase_cat-dom"/>
</dbReference>
<dbReference type="Proteomes" id="UP000053989">
    <property type="component" value="Unassembled WGS sequence"/>
</dbReference>
<dbReference type="SMART" id="SM00195">
    <property type="entry name" value="DSPc"/>
    <property type="match status" value="2"/>
</dbReference>
<feature type="region of interest" description="Disordered" evidence="5">
    <location>
        <begin position="431"/>
        <end position="472"/>
    </location>
</feature>
<keyword evidence="4" id="KW-0904">Protein phosphatase</keyword>
<dbReference type="PANTHER" id="PTHR45848:SF4">
    <property type="entry name" value="DUAL SPECIFICITY PROTEIN PHOSPHATASE 12"/>
    <property type="match status" value="1"/>
</dbReference>
<dbReference type="GO" id="GO:0008138">
    <property type="term" value="F:protein tyrosine/serine/threonine phosphatase activity"/>
    <property type="evidence" value="ECO:0007669"/>
    <property type="project" value="TreeGrafter"/>
</dbReference>
<protein>
    <recommendedName>
        <fullName evidence="2">protein-tyrosine-phosphatase</fullName>
        <ecNumber evidence="2">3.1.3.48</ecNumber>
    </recommendedName>
</protein>
<proteinExistence type="inferred from homology"/>
<evidence type="ECO:0000259" key="6">
    <source>
        <dbReference type="PROSITE" id="PS50054"/>
    </source>
</evidence>
<dbReference type="InterPro" id="IPR000387">
    <property type="entry name" value="Tyr_Pase_dom"/>
</dbReference>
<evidence type="ECO:0000313" key="9">
    <source>
        <dbReference type="Proteomes" id="UP000053989"/>
    </source>
</evidence>
<sequence>MTWSDALVSVSAVIDNSLYIGNLAAALSQDVRKKFGITHILSVCAEHTFEPKSDWLSVVVQDSEYEDILIHFPQTCAFIQAALENGGRVLVHCMMGISRSAAVVSAYLMMSQRIPASIAIQYLQKRRPQVHPNYGFRKQLQVFADCRYNPSCTNAEYIAWKRRQKREVTKYLNLISDTVPIIPDQLYISSEFPRDPEAAESLLLDLGATHLLSISSAQLPKPIIPPTFEHCFIDVPNNARETLLLELSTACRFIGEAIQAGKQVLVQCRVESRACIVACAYLIVTRRLSPRQAQGVLESAFPLFNPTTTFHRHLELFAACECRPTICHPLVQAWLNEQGSTSARSATPSTSSSADAIPPVPVDTCFPTFSSPITQVQSTSTPSRNLNLKSNFDSFHAHSEGMTCGGLLASQLSIPASSAAVRSTSPSIVAPSMTVGGLSPPRSSTSSPPGYSRSRSPNRVSLDCHRRGPISV</sequence>
<gene>
    <name evidence="8" type="ORF">SCLCIDRAFT_1215901</name>
</gene>
<keyword evidence="3" id="KW-0378">Hydrolase</keyword>
<reference evidence="8 9" key="1">
    <citation type="submission" date="2014-04" db="EMBL/GenBank/DDBJ databases">
        <authorList>
            <consortium name="DOE Joint Genome Institute"/>
            <person name="Kuo A."/>
            <person name="Kohler A."/>
            <person name="Nagy L.G."/>
            <person name="Floudas D."/>
            <person name="Copeland A."/>
            <person name="Barry K.W."/>
            <person name="Cichocki N."/>
            <person name="Veneault-Fourrey C."/>
            <person name="LaButti K."/>
            <person name="Lindquist E.A."/>
            <person name="Lipzen A."/>
            <person name="Lundell T."/>
            <person name="Morin E."/>
            <person name="Murat C."/>
            <person name="Sun H."/>
            <person name="Tunlid A."/>
            <person name="Henrissat B."/>
            <person name="Grigoriev I.V."/>
            <person name="Hibbett D.S."/>
            <person name="Martin F."/>
            <person name="Nordberg H.P."/>
            <person name="Cantor M.N."/>
            <person name="Hua S.X."/>
        </authorList>
    </citation>
    <scope>NUCLEOTIDE SEQUENCE [LARGE SCALE GENOMIC DNA]</scope>
    <source>
        <strain evidence="8 9">Foug A</strain>
    </source>
</reference>
<organism evidence="8 9">
    <name type="scientific">Scleroderma citrinum Foug A</name>
    <dbReference type="NCBI Taxonomy" id="1036808"/>
    <lineage>
        <taxon>Eukaryota</taxon>
        <taxon>Fungi</taxon>
        <taxon>Dikarya</taxon>
        <taxon>Basidiomycota</taxon>
        <taxon>Agaricomycotina</taxon>
        <taxon>Agaricomycetes</taxon>
        <taxon>Agaricomycetidae</taxon>
        <taxon>Boletales</taxon>
        <taxon>Sclerodermatineae</taxon>
        <taxon>Sclerodermataceae</taxon>
        <taxon>Scleroderma</taxon>
    </lineage>
</organism>
<accession>A0A0C3E001</accession>
<reference evidence="9" key="2">
    <citation type="submission" date="2015-01" db="EMBL/GenBank/DDBJ databases">
        <title>Evolutionary Origins and Diversification of the Mycorrhizal Mutualists.</title>
        <authorList>
            <consortium name="DOE Joint Genome Institute"/>
            <consortium name="Mycorrhizal Genomics Consortium"/>
            <person name="Kohler A."/>
            <person name="Kuo A."/>
            <person name="Nagy L.G."/>
            <person name="Floudas D."/>
            <person name="Copeland A."/>
            <person name="Barry K.W."/>
            <person name="Cichocki N."/>
            <person name="Veneault-Fourrey C."/>
            <person name="LaButti K."/>
            <person name="Lindquist E.A."/>
            <person name="Lipzen A."/>
            <person name="Lundell T."/>
            <person name="Morin E."/>
            <person name="Murat C."/>
            <person name="Riley R."/>
            <person name="Ohm R."/>
            <person name="Sun H."/>
            <person name="Tunlid A."/>
            <person name="Henrissat B."/>
            <person name="Grigoriev I.V."/>
            <person name="Hibbett D.S."/>
            <person name="Martin F."/>
        </authorList>
    </citation>
    <scope>NUCLEOTIDE SEQUENCE [LARGE SCALE GENOMIC DNA]</scope>
    <source>
        <strain evidence="9">Foug A</strain>
    </source>
</reference>
<evidence type="ECO:0000256" key="2">
    <source>
        <dbReference type="ARBA" id="ARBA00013064"/>
    </source>
</evidence>
<dbReference type="Pfam" id="PF00782">
    <property type="entry name" value="DSPc"/>
    <property type="match status" value="2"/>
</dbReference>
<dbReference type="CDD" id="cd14498">
    <property type="entry name" value="DSP"/>
    <property type="match status" value="2"/>
</dbReference>
<evidence type="ECO:0000313" key="8">
    <source>
        <dbReference type="EMBL" id="KIM61451.1"/>
    </source>
</evidence>
<dbReference type="PROSITE" id="PS00383">
    <property type="entry name" value="TYR_PHOSPHATASE_1"/>
    <property type="match status" value="1"/>
</dbReference>
<evidence type="ECO:0000256" key="4">
    <source>
        <dbReference type="ARBA" id="ARBA00022912"/>
    </source>
</evidence>
<dbReference type="InParanoid" id="A0A0C3E001"/>
<dbReference type="Gene3D" id="3.90.190.10">
    <property type="entry name" value="Protein tyrosine phosphatase superfamily"/>
    <property type="match status" value="2"/>
</dbReference>
<dbReference type="InterPro" id="IPR020422">
    <property type="entry name" value="TYR_PHOSPHATASE_DUAL_dom"/>
</dbReference>
<comment type="similarity">
    <text evidence="1">Belongs to the protein-tyrosine phosphatase family. Non-receptor class dual specificity subfamily.</text>
</comment>
<dbReference type="EC" id="3.1.3.48" evidence="2"/>
<feature type="domain" description="Tyrosine-protein phosphatase" evidence="6">
    <location>
        <begin position="9"/>
        <end position="149"/>
    </location>
</feature>